<dbReference type="RefSeq" id="WP_378071204.1">
    <property type="nucleotide sequence ID" value="NZ_JBHSBL010000024.1"/>
</dbReference>
<evidence type="ECO:0008006" key="3">
    <source>
        <dbReference type="Google" id="ProtNLM"/>
    </source>
</evidence>
<gene>
    <name evidence="1" type="ORF">ACFO0C_35790</name>
</gene>
<protein>
    <recommendedName>
        <fullName evidence="3">Knr4/Smi1-like domain-containing protein</fullName>
    </recommendedName>
</protein>
<dbReference type="Proteomes" id="UP001595867">
    <property type="component" value="Unassembled WGS sequence"/>
</dbReference>
<sequence>MTGAFDLHGELAAGVRDAAGAWRFVREFAQRFASPLVDGDGVAEQELAEAQARLALVLPAALRDGYTLTGRRNDLTRSQDELLSPHRLHLDDTREVLVFRWECQHCAEWGVPVAALSEPDPPVVFRAGTAGEPWQPYLDRVSTAWVEMTLSEWMLSGDRFTGSLELDDTALATLEKRFRRLPMPEYPLWTGGGPTRWFEGHGAIMRDDAATWLWVRAPSAAGIAAVQATLAGDWLIDDED</sequence>
<keyword evidence="2" id="KW-1185">Reference proteome</keyword>
<proteinExistence type="predicted"/>
<reference evidence="2" key="1">
    <citation type="journal article" date="2019" name="Int. J. Syst. Evol. Microbiol.">
        <title>The Global Catalogue of Microorganisms (GCM) 10K type strain sequencing project: providing services to taxonomists for standard genome sequencing and annotation.</title>
        <authorList>
            <consortium name="The Broad Institute Genomics Platform"/>
            <consortium name="The Broad Institute Genome Sequencing Center for Infectious Disease"/>
            <person name="Wu L."/>
            <person name="Ma J."/>
        </authorList>
    </citation>
    <scope>NUCLEOTIDE SEQUENCE [LARGE SCALE GENOMIC DNA]</scope>
    <source>
        <strain evidence="2">TBRC 5832</strain>
    </source>
</reference>
<name>A0ABV8J2W0_9ACTN</name>
<accession>A0ABV8J2W0</accession>
<comment type="caution">
    <text evidence="1">The sequence shown here is derived from an EMBL/GenBank/DDBJ whole genome shotgun (WGS) entry which is preliminary data.</text>
</comment>
<evidence type="ECO:0000313" key="1">
    <source>
        <dbReference type="EMBL" id="MFC4070321.1"/>
    </source>
</evidence>
<dbReference type="EMBL" id="JBHSBL010000024">
    <property type="protein sequence ID" value="MFC4070321.1"/>
    <property type="molecule type" value="Genomic_DNA"/>
</dbReference>
<organism evidence="1 2">
    <name type="scientific">Actinoplanes subglobosus</name>
    <dbReference type="NCBI Taxonomy" id="1547892"/>
    <lineage>
        <taxon>Bacteria</taxon>
        <taxon>Bacillati</taxon>
        <taxon>Actinomycetota</taxon>
        <taxon>Actinomycetes</taxon>
        <taxon>Micromonosporales</taxon>
        <taxon>Micromonosporaceae</taxon>
        <taxon>Actinoplanes</taxon>
    </lineage>
</organism>
<evidence type="ECO:0000313" key="2">
    <source>
        <dbReference type="Proteomes" id="UP001595867"/>
    </source>
</evidence>